<evidence type="ECO:0000313" key="4">
    <source>
        <dbReference type="Proteomes" id="UP000185904"/>
    </source>
</evidence>
<keyword evidence="4" id="KW-1185">Reference proteome</keyword>
<dbReference type="EMBL" id="LVCJ01000039">
    <property type="protein sequence ID" value="OAL34424.1"/>
    <property type="molecule type" value="Genomic_DNA"/>
</dbReference>
<feature type="compositionally biased region" description="Polar residues" evidence="2">
    <location>
        <begin position="44"/>
        <end position="60"/>
    </location>
</feature>
<dbReference type="PANTHER" id="PTHR48148">
    <property type="entry name" value="KERATINOCYTE PROLINE-RICH PROTEIN"/>
    <property type="match status" value="1"/>
</dbReference>
<feature type="compositionally biased region" description="Basic and acidic residues" evidence="2">
    <location>
        <begin position="750"/>
        <end position="771"/>
    </location>
</feature>
<feature type="compositionally biased region" description="Acidic residues" evidence="2">
    <location>
        <begin position="266"/>
        <end position="283"/>
    </location>
</feature>
<feature type="compositionally biased region" description="Low complexity" evidence="2">
    <location>
        <begin position="25"/>
        <end position="43"/>
    </location>
</feature>
<protein>
    <submittedName>
        <fullName evidence="3">Uncharacterized protein</fullName>
    </submittedName>
</protein>
<sequence>MSLRNLPQLPAVPSMRLNIARTRSKTSASASASLADSATPSPTQSTHETCTSAGGATSVSDPDDYADTLAAKPVSSATMRSKSNPTTTNTTTPASADRRSSRGRRASSRVRKPTAKAQALGSTKRFSPPPSDTIIIGRLSPKPTPSSSKEPLSKSPVPKETPEKAQPPPKVLQTPSAANVNGTKTPSPTKVAGREVPVSAVDTPSRRTSQRERKPTAKVLSETVVSQKRPATDEAQDAPPRKSARLSHSAARVPSKLRYSISAENSEVDDVVEVEQAPEPDDTSTEKSKIVVLKSKRLAEVFGPPPKPTPKPKLKPESSSPSSKRKSKRRSQRLIANREEPVAKPDPDPLEIPGSCDLSCLSPSSRLLAFAEIALQMPDGEDENEETVPGSVYDWRMYTQVWCQCEKDEDAHSDRTDSVELARALMPNPVSSGTIFDPIDLTSSNPLEPELLSAPVNTILRATDAERLSQLYTPPSHNSSQTPNGTPAPSGMGTRNDYGAGASYRPSETYSPVYEAPNHNVVSIPHSAATRRTYEDRLRDDHNALTDIRKRAAARGISWSFNMTFDDIHALIMEAEEREQQLQQRVQYQQKAMSPPQNVIDRAYGPSGSQPSPAPGGFGVLLPPRTSHRGRRATFGPLGPSKRKSSLAAPVVANGAAEVVQERLTPKTTHSNISFVEENTSPKPLGDRRPSSSTRPKSSRFRVDPRGLRGESPGPGTIINMNEKLEAAEYMRQAAERDNRGRALRGFEGYQKREEEERKEGWPRRAAESHRLNGHGHHRV</sequence>
<accession>A0A178CZ15</accession>
<dbReference type="OrthoDB" id="4156059at2759"/>
<dbReference type="AlphaFoldDB" id="A0A178CZ15"/>
<keyword evidence="1" id="KW-0175">Coiled coil</keyword>
<evidence type="ECO:0000256" key="2">
    <source>
        <dbReference type="SAM" id="MobiDB-lite"/>
    </source>
</evidence>
<feature type="compositionally biased region" description="Polar residues" evidence="2">
    <location>
        <begin position="173"/>
        <end position="188"/>
    </location>
</feature>
<name>A0A178CZ15_9EURO</name>
<evidence type="ECO:0000256" key="1">
    <source>
        <dbReference type="SAM" id="Coils"/>
    </source>
</evidence>
<proteinExistence type="predicted"/>
<feature type="region of interest" description="Disordered" evidence="2">
    <location>
        <begin position="737"/>
        <end position="780"/>
    </location>
</feature>
<dbReference type="RefSeq" id="XP_022499436.1">
    <property type="nucleotide sequence ID" value="XM_022644558.1"/>
</dbReference>
<feature type="compositionally biased region" description="Low complexity" evidence="2">
    <location>
        <begin position="145"/>
        <end position="158"/>
    </location>
</feature>
<evidence type="ECO:0000313" key="3">
    <source>
        <dbReference type="EMBL" id="OAL34424.1"/>
    </source>
</evidence>
<reference evidence="3 4" key="1">
    <citation type="submission" date="2016-03" db="EMBL/GenBank/DDBJ databases">
        <title>The draft genome sequence of Fonsecaea nubica causative agent of cutaneous subcutaneous infection in human host.</title>
        <authorList>
            <person name="Costa F."/>
            <person name="Sybren D.H."/>
            <person name="Raittz R.T."/>
            <person name="Weiss V.A."/>
            <person name="Leao A.C."/>
            <person name="Gomes R."/>
            <person name="De Souza E.M."/>
            <person name="Pedrosa F.O."/>
            <person name="Steffens M.B."/>
            <person name="Bombassaro A."/>
            <person name="Tadra-Sfeir M.Z."/>
            <person name="Moreno L.F."/>
            <person name="Najafzadeh M.J."/>
            <person name="Felipe M.S."/>
            <person name="Teixeira M."/>
            <person name="Sun J."/>
            <person name="Xi L."/>
            <person name="Castro M.A."/>
            <person name="Vicente V.A."/>
        </authorList>
    </citation>
    <scope>NUCLEOTIDE SEQUENCE [LARGE SCALE GENOMIC DNA]</scope>
    <source>
        <strain evidence="3 4">CBS 269.64</strain>
    </source>
</reference>
<organism evidence="3 4">
    <name type="scientific">Fonsecaea nubica</name>
    <dbReference type="NCBI Taxonomy" id="856822"/>
    <lineage>
        <taxon>Eukaryota</taxon>
        <taxon>Fungi</taxon>
        <taxon>Dikarya</taxon>
        <taxon>Ascomycota</taxon>
        <taxon>Pezizomycotina</taxon>
        <taxon>Eurotiomycetes</taxon>
        <taxon>Chaetothyriomycetidae</taxon>
        <taxon>Chaetothyriales</taxon>
        <taxon>Herpotrichiellaceae</taxon>
        <taxon>Fonsecaea</taxon>
    </lineage>
</organism>
<feature type="compositionally biased region" description="Basic and acidic residues" evidence="2">
    <location>
        <begin position="336"/>
        <end position="347"/>
    </location>
</feature>
<feature type="compositionally biased region" description="Basic residues" evidence="2">
    <location>
        <begin position="101"/>
        <end position="114"/>
    </location>
</feature>
<feature type="region of interest" description="Disordered" evidence="2">
    <location>
        <begin position="663"/>
        <end position="719"/>
    </location>
</feature>
<dbReference type="PANTHER" id="PTHR48148:SF3">
    <property type="entry name" value="KERATINOCYTE PROLINE-RICH PROTEIN"/>
    <property type="match status" value="1"/>
</dbReference>
<dbReference type="Proteomes" id="UP000185904">
    <property type="component" value="Unassembled WGS sequence"/>
</dbReference>
<dbReference type="GeneID" id="34589682"/>
<gene>
    <name evidence="3" type="ORF">AYO20_06267</name>
</gene>
<feature type="compositionally biased region" description="Basic residues" evidence="2">
    <location>
        <begin position="323"/>
        <end position="332"/>
    </location>
</feature>
<feature type="compositionally biased region" description="Low complexity" evidence="2">
    <location>
        <begin position="83"/>
        <end position="95"/>
    </location>
</feature>
<feature type="compositionally biased region" description="Polar residues" evidence="2">
    <location>
        <begin position="666"/>
        <end position="682"/>
    </location>
</feature>
<feature type="compositionally biased region" description="Polar residues" evidence="2">
    <location>
        <begin position="471"/>
        <end position="487"/>
    </location>
</feature>
<feature type="region of interest" description="Disordered" evidence="2">
    <location>
        <begin position="471"/>
        <end position="504"/>
    </location>
</feature>
<comment type="caution">
    <text evidence="3">The sequence shown here is derived from an EMBL/GenBank/DDBJ whole genome shotgun (WGS) entry which is preliminary data.</text>
</comment>
<feature type="region of interest" description="Disordered" evidence="2">
    <location>
        <begin position="1"/>
        <end position="351"/>
    </location>
</feature>
<feature type="coiled-coil region" evidence="1">
    <location>
        <begin position="565"/>
        <end position="592"/>
    </location>
</feature>